<dbReference type="RefSeq" id="WP_141809872.1">
    <property type="nucleotide sequence ID" value="NZ_VFPG01000001.1"/>
</dbReference>
<comment type="caution">
    <text evidence="1">The sequence shown here is derived from an EMBL/GenBank/DDBJ whole genome shotgun (WGS) entry which is preliminary data.</text>
</comment>
<dbReference type="Proteomes" id="UP000316331">
    <property type="component" value="Unassembled WGS sequence"/>
</dbReference>
<gene>
    <name evidence="1" type="ORF">FB390_3542</name>
</gene>
<organism evidence="1 2">
    <name type="scientific">Nocardia bhagyanarayanae</name>
    <dbReference type="NCBI Taxonomy" id="1215925"/>
    <lineage>
        <taxon>Bacteria</taxon>
        <taxon>Bacillati</taxon>
        <taxon>Actinomycetota</taxon>
        <taxon>Actinomycetes</taxon>
        <taxon>Mycobacteriales</taxon>
        <taxon>Nocardiaceae</taxon>
        <taxon>Nocardia</taxon>
    </lineage>
</organism>
<evidence type="ECO:0000313" key="1">
    <source>
        <dbReference type="EMBL" id="TQM31872.1"/>
    </source>
</evidence>
<dbReference type="AlphaFoldDB" id="A0A543FDM5"/>
<evidence type="ECO:0000313" key="2">
    <source>
        <dbReference type="Proteomes" id="UP000316331"/>
    </source>
</evidence>
<protein>
    <submittedName>
        <fullName evidence="1">Uncharacterized protein</fullName>
    </submittedName>
</protein>
<reference evidence="1 2" key="1">
    <citation type="submission" date="2019-06" db="EMBL/GenBank/DDBJ databases">
        <title>Sequencing the genomes of 1000 actinobacteria strains.</title>
        <authorList>
            <person name="Klenk H.-P."/>
        </authorList>
    </citation>
    <scope>NUCLEOTIDE SEQUENCE [LARGE SCALE GENOMIC DNA]</scope>
    <source>
        <strain evidence="1 2">DSM 103495</strain>
    </source>
</reference>
<name>A0A543FDM5_9NOCA</name>
<dbReference type="EMBL" id="VFPG01000001">
    <property type="protein sequence ID" value="TQM31872.1"/>
    <property type="molecule type" value="Genomic_DNA"/>
</dbReference>
<dbReference type="OrthoDB" id="4567403at2"/>
<sequence>MALRKNRMRVVGPLGVALLVGVFALMAGGLILGVIVAVRDSEPDPFQAGACGFVTDQPGSGNDPWTVRPCTDPAAALVVVRAPSVDKCPEATITRTLPSRQASSKRVCLQMNAVVGDCFTGIDQWLSGEEISKVPCTTPGAFQVNTVSDAVDARVCAPQERLHRETDEIVYQNPGKSICLHRVGT</sequence>
<proteinExistence type="predicted"/>
<accession>A0A543FDM5</accession>
<keyword evidence="2" id="KW-1185">Reference proteome</keyword>